<dbReference type="AlphaFoldDB" id="A0A438FXA0"/>
<name>A0A438FXA0_VITVI</name>
<evidence type="ECO:0000313" key="1">
    <source>
        <dbReference type="EMBL" id="RVW64596.1"/>
    </source>
</evidence>
<reference evidence="1 2" key="1">
    <citation type="journal article" date="2018" name="PLoS Genet.">
        <title>Population sequencing reveals clonal diversity and ancestral inbreeding in the grapevine cultivar Chardonnay.</title>
        <authorList>
            <person name="Roach M.J."/>
            <person name="Johnson D.L."/>
            <person name="Bohlmann J."/>
            <person name="van Vuuren H.J."/>
            <person name="Jones S.J."/>
            <person name="Pretorius I.S."/>
            <person name="Schmidt S.A."/>
            <person name="Borneman A.R."/>
        </authorList>
    </citation>
    <scope>NUCLEOTIDE SEQUENCE [LARGE SCALE GENOMIC DNA]</scope>
    <source>
        <strain evidence="2">cv. Chardonnay</strain>
        <tissue evidence="1">Leaf</tissue>
    </source>
</reference>
<gene>
    <name evidence="1" type="ORF">CK203_048530</name>
</gene>
<organism evidence="1 2">
    <name type="scientific">Vitis vinifera</name>
    <name type="common">Grape</name>
    <dbReference type="NCBI Taxonomy" id="29760"/>
    <lineage>
        <taxon>Eukaryota</taxon>
        <taxon>Viridiplantae</taxon>
        <taxon>Streptophyta</taxon>
        <taxon>Embryophyta</taxon>
        <taxon>Tracheophyta</taxon>
        <taxon>Spermatophyta</taxon>
        <taxon>Magnoliopsida</taxon>
        <taxon>eudicotyledons</taxon>
        <taxon>Gunneridae</taxon>
        <taxon>Pentapetalae</taxon>
        <taxon>rosids</taxon>
        <taxon>Vitales</taxon>
        <taxon>Vitaceae</taxon>
        <taxon>Viteae</taxon>
        <taxon>Vitis</taxon>
    </lineage>
</organism>
<evidence type="ECO:0000313" key="2">
    <source>
        <dbReference type="Proteomes" id="UP000288805"/>
    </source>
</evidence>
<dbReference type="EMBL" id="QGNW01000718">
    <property type="protein sequence ID" value="RVW64596.1"/>
    <property type="molecule type" value="Genomic_DNA"/>
</dbReference>
<accession>A0A438FXA0</accession>
<sequence length="77" mass="8928">MWDCPELMTSLPQEMPSLKTLQMLEIRDCSALHDVVQHFDHVLHHLSSTAVKEHVPATAYAWWQEQRGMMEATVIKI</sequence>
<protein>
    <recommendedName>
        <fullName evidence="3">Disease resistance protein</fullName>
    </recommendedName>
</protein>
<comment type="caution">
    <text evidence="1">The sequence shown here is derived from an EMBL/GenBank/DDBJ whole genome shotgun (WGS) entry which is preliminary data.</text>
</comment>
<proteinExistence type="predicted"/>
<dbReference type="Proteomes" id="UP000288805">
    <property type="component" value="Unassembled WGS sequence"/>
</dbReference>
<evidence type="ECO:0008006" key="3">
    <source>
        <dbReference type="Google" id="ProtNLM"/>
    </source>
</evidence>